<reference evidence="2 3" key="1">
    <citation type="journal article" date="2015" name="Nature">
        <title>rRNA introns, odd ribosomes, and small enigmatic genomes across a large radiation of phyla.</title>
        <authorList>
            <person name="Brown C.T."/>
            <person name="Hug L.A."/>
            <person name="Thomas B.C."/>
            <person name="Sharon I."/>
            <person name="Castelle C.J."/>
            <person name="Singh A."/>
            <person name="Wilkins M.J."/>
            <person name="Williams K.H."/>
            <person name="Banfield J.F."/>
        </authorList>
    </citation>
    <scope>NUCLEOTIDE SEQUENCE [LARGE SCALE GENOMIC DNA]</scope>
</reference>
<evidence type="ECO:0000256" key="1">
    <source>
        <dbReference type="SAM" id="Phobius"/>
    </source>
</evidence>
<dbReference type="AlphaFoldDB" id="A0A0G1L5A2"/>
<evidence type="ECO:0000313" key="3">
    <source>
        <dbReference type="Proteomes" id="UP000033945"/>
    </source>
</evidence>
<organism evidence="2 3">
    <name type="scientific">Candidatus Giovannonibacteria bacterium GW2011_GWA2_44_26</name>
    <dbReference type="NCBI Taxonomy" id="1618648"/>
    <lineage>
        <taxon>Bacteria</taxon>
        <taxon>Candidatus Giovannoniibacteriota</taxon>
    </lineage>
</organism>
<dbReference type="EMBL" id="LCIT01000001">
    <property type="protein sequence ID" value="KKT63812.1"/>
    <property type="molecule type" value="Genomic_DNA"/>
</dbReference>
<name>A0A0G1L5A2_9BACT</name>
<keyword evidence="1" id="KW-0812">Transmembrane</keyword>
<sequence length="138" mass="15960">MNKFFVFFAVLIAGFIAYIKYIGKKERTDKLEEDGKSLAKTLHNLFINSVSPRLRDGMKIHSRVEKIWRREGLILRRFSRIVLEISLLSEEIKKEEVKNAATIFIRDTTNNGPKFLVGLKITKIQKNGGSMTWSQTKN</sequence>
<accession>A0A0G1L5A2</accession>
<keyword evidence="1" id="KW-0472">Membrane</keyword>
<gene>
    <name evidence="2" type="ORF">UW55_C0001G0105</name>
</gene>
<dbReference type="Proteomes" id="UP000033945">
    <property type="component" value="Unassembled WGS sequence"/>
</dbReference>
<protein>
    <submittedName>
        <fullName evidence="2">Uncharacterized protein</fullName>
    </submittedName>
</protein>
<feature type="transmembrane region" description="Helical" evidence="1">
    <location>
        <begin position="6"/>
        <end position="23"/>
    </location>
</feature>
<proteinExistence type="predicted"/>
<evidence type="ECO:0000313" key="2">
    <source>
        <dbReference type="EMBL" id="KKT63812.1"/>
    </source>
</evidence>
<keyword evidence="1" id="KW-1133">Transmembrane helix</keyword>
<comment type="caution">
    <text evidence="2">The sequence shown here is derived from an EMBL/GenBank/DDBJ whole genome shotgun (WGS) entry which is preliminary data.</text>
</comment>